<dbReference type="AlphaFoldDB" id="A0A3R9P101"/>
<dbReference type="OrthoDB" id="108541at2"/>
<organism evidence="1 2">
    <name type="scientific">Edaphobacter aggregans</name>
    <dbReference type="NCBI Taxonomy" id="570835"/>
    <lineage>
        <taxon>Bacteria</taxon>
        <taxon>Pseudomonadati</taxon>
        <taxon>Acidobacteriota</taxon>
        <taxon>Terriglobia</taxon>
        <taxon>Terriglobales</taxon>
        <taxon>Acidobacteriaceae</taxon>
        <taxon>Edaphobacter</taxon>
    </lineage>
</organism>
<sequence>MSERESMWKKVVPRAGWTCAGLLFVGIAVPRQAHAQFGIDLGVILAGLQKISGLLTSSVASPLSQIQKVEQDEQQFQQSVMYPQQAINSARSLAASFTAPMQSMKSLLNLNFSSATLPMPQQLEQQMLSGNPNTIAGFGAMYSQVYGTLPTQVAAPANVRAVIDMTDAQAQDAMKKAIELDALAARELEVAQSLNQQIQTSAPGTAPILEAEGSAWVLQGNAYTQSAMAELLRVRTAALSNAGSTVKNATTQTQQFNQNVLGTLMPH</sequence>
<dbReference type="Proteomes" id="UP000269669">
    <property type="component" value="Unassembled WGS sequence"/>
</dbReference>
<keyword evidence="2" id="KW-1185">Reference proteome</keyword>
<comment type="caution">
    <text evidence="1">The sequence shown here is derived from an EMBL/GenBank/DDBJ whole genome shotgun (WGS) entry which is preliminary data.</text>
</comment>
<name>A0A3R9P101_9BACT</name>
<protein>
    <submittedName>
        <fullName evidence="1">Uncharacterized protein</fullName>
    </submittedName>
</protein>
<evidence type="ECO:0000313" key="2">
    <source>
        <dbReference type="Proteomes" id="UP000269669"/>
    </source>
</evidence>
<proteinExistence type="predicted"/>
<dbReference type="RefSeq" id="WP_125486926.1">
    <property type="nucleotide sequence ID" value="NZ_RSDW01000001.1"/>
</dbReference>
<gene>
    <name evidence="1" type="ORF">EDE15_4170</name>
</gene>
<evidence type="ECO:0000313" key="1">
    <source>
        <dbReference type="EMBL" id="RSL18580.1"/>
    </source>
</evidence>
<dbReference type="EMBL" id="RSDW01000001">
    <property type="protein sequence ID" value="RSL18580.1"/>
    <property type="molecule type" value="Genomic_DNA"/>
</dbReference>
<accession>A0A3R9P101</accession>
<reference evidence="1 2" key="1">
    <citation type="submission" date="2018-12" db="EMBL/GenBank/DDBJ databases">
        <title>Sequencing of bacterial isolates from soil warming experiment in Harvard Forest, Massachusetts, USA.</title>
        <authorList>
            <person name="Deangelis K."/>
        </authorList>
    </citation>
    <scope>NUCLEOTIDE SEQUENCE [LARGE SCALE GENOMIC DNA]</scope>
    <source>
        <strain evidence="1 2">EB153</strain>
    </source>
</reference>